<proteinExistence type="predicted"/>
<sequence length="172" mass="19738">MGNNRLQSKNGKRTMMSLAAEYPLLSGCVILNSGEPLLTYEFSKIPTTFIDTKSQTSISFNNHFEIKLFKKQFGSSLLQINFLKSNLSSSSLFGRCYLIKFDLIQVFISSRPVDMSHQSLLDFFFGYTCHFKHENLHFGQYLLEFIFNIPDGIKISHHETHYSSLCHSCEKG</sequence>
<dbReference type="Proteomes" id="UP000095283">
    <property type="component" value="Unplaced"/>
</dbReference>
<keyword evidence="1" id="KW-1185">Reference proteome</keyword>
<name>A0A1I7WDQ9_HETBA</name>
<protein>
    <submittedName>
        <fullName evidence="2">Gag_pre-integrs domain-containing protein</fullName>
    </submittedName>
</protein>
<evidence type="ECO:0000313" key="2">
    <source>
        <dbReference type="WBParaSite" id="Hba_03068"/>
    </source>
</evidence>
<dbReference type="AlphaFoldDB" id="A0A1I7WDQ9"/>
<reference evidence="2" key="1">
    <citation type="submission" date="2016-11" db="UniProtKB">
        <authorList>
            <consortium name="WormBaseParasite"/>
        </authorList>
    </citation>
    <scope>IDENTIFICATION</scope>
</reference>
<organism evidence="1 2">
    <name type="scientific">Heterorhabditis bacteriophora</name>
    <name type="common">Entomopathogenic nematode worm</name>
    <dbReference type="NCBI Taxonomy" id="37862"/>
    <lineage>
        <taxon>Eukaryota</taxon>
        <taxon>Metazoa</taxon>
        <taxon>Ecdysozoa</taxon>
        <taxon>Nematoda</taxon>
        <taxon>Chromadorea</taxon>
        <taxon>Rhabditida</taxon>
        <taxon>Rhabditina</taxon>
        <taxon>Rhabditomorpha</taxon>
        <taxon>Strongyloidea</taxon>
        <taxon>Heterorhabditidae</taxon>
        <taxon>Heterorhabditis</taxon>
    </lineage>
</organism>
<dbReference type="WBParaSite" id="Hba_03068">
    <property type="protein sequence ID" value="Hba_03068"/>
    <property type="gene ID" value="Hba_03068"/>
</dbReference>
<evidence type="ECO:0000313" key="1">
    <source>
        <dbReference type="Proteomes" id="UP000095283"/>
    </source>
</evidence>
<accession>A0A1I7WDQ9</accession>